<gene>
    <name evidence="2" type="ORF">ACFPFW_08350</name>
</gene>
<protein>
    <submittedName>
        <fullName evidence="2">DUF6894 family protein</fullName>
    </submittedName>
</protein>
<dbReference type="InterPro" id="IPR054189">
    <property type="entry name" value="DUF6894"/>
</dbReference>
<keyword evidence="3" id="KW-1185">Reference proteome</keyword>
<dbReference type="RefSeq" id="WP_114958555.1">
    <property type="nucleotide sequence ID" value="NZ_JBHSJF010000006.1"/>
</dbReference>
<sequence length="76" mass="8900">MPRYFFHVVDHSFTIDDEGTELRDIEAARAEAIQTAGEILRHSPRNVWDGSEWQMHVTDETRQTLLKLTFKAENLQ</sequence>
<proteinExistence type="predicted"/>
<feature type="domain" description="DUF6894" evidence="1">
    <location>
        <begin position="3"/>
        <end position="70"/>
    </location>
</feature>
<accession>A0ABV9Z1K8</accession>
<organism evidence="2 3">
    <name type="scientific">Flaviflagellibacter deserti</name>
    <dbReference type="NCBI Taxonomy" id="2267266"/>
    <lineage>
        <taxon>Bacteria</taxon>
        <taxon>Pseudomonadati</taxon>
        <taxon>Pseudomonadota</taxon>
        <taxon>Alphaproteobacteria</taxon>
        <taxon>Hyphomicrobiales</taxon>
        <taxon>Flaviflagellibacter</taxon>
    </lineage>
</organism>
<name>A0ABV9Z1K8_9HYPH</name>
<dbReference type="EMBL" id="JBHSJF010000006">
    <property type="protein sequence ID" value="MFC5068027.1"/>
    <property type="molecule type" value="Genomic_DNA"/>
</dbReference>
<evidence type="ECO:0000313" key="2">
    <source>
        <dbReference type="EMBL" id="MFC5068027.1"/>
    </source>
</evidence>
<evidence type="ECO:0000313" key="3">
    <source>
        <dbReference type="Proteomes" id="UP001595796"/>
    </source>
</evidence>
<dbReference type="Pfam" id="PF21834">
    <property type="entry name" value="DUF6894"/>
    <property type="match status" value="1"/>
</dbReference>
<comment type="caution">
    <text evidence="2">The sequence shown here is derived from an EMBL/GenBank/DDBJ whole genome shotgun (WGS) entry which is preliminary data.</text>
</comment>
<reference evidence="3" key="1">
    <citation type="journal article" date="2019" name="Int. J. Syst. Evol. Microbiol.">
        <title>The Global Catalogue of Microorganisms (GCM) 10K type strain sequencing project: providing services to taxonomists for standard genome sequencing and annotation.</title>
        <authorList>
            <consortium name="The Broad Institute Genomics Platform"/>
            <consortium name="The Broad Institute Genome Sequencing Center for Infectious Disease"/>
            <person name="Wu L."/>
            <person name="Ma J."/>
        </authorList>
    </citation>
    <scope>NUCLEOTIDE SEQUENCE [LARGE SCALE GENOMIC DNA]</scope>
    <source>
        <strain evidence="3">CGMCC 1.16444</strain>
    </source>
</reference>
<evidence type="ECO:0000259" key="1">
    <source>
        <dbReference type="Pfam" id="PF21834"/>
    </source>
</evidence>
<dbReference type="Proteomes" id="UP001595796">
    <property type="component" value="Unassembled WGS sequence"/>
</dbReference>